<evidence type="ECO:0000313" key="3">
    <source>
        <dbReference type="EMBL" id="SEQ53954.1"/>
    </source>
</evidence>
<dbReference type="RefSeq" id="WP_091357096.1">
    <property type="nucleotide sequence ID" value="NZ_AP025284.1"/>
</dbReference>
<dbReference type="Proteomes" id="UP000198749">
    <property type="component" value="Unassembled WGS sequence"/>
</dbReference>
<dbReference type="InterPro" id="IPR002634">
    <property type="entry name" value="BolA"/>
</dbReference>
<dbReference type="PANTHER" id="PTHR46229:SF2">
    <property type="entry name" value="BOLA-LIKE PROTEIN 1"/>
    <property type="match status" value="1"/>
</dbReference>
<dbReference type="InterPro" id="IPR050961">
    <property type="entry name" value="BolA/IbaG_stress_morph_reg"/>
</dbReference>
<dbReference type="AlphaFoldDB" id="A0A1H9GV58"/>
<sequence length="105" mass="11579">MSIATEIEQRLGQALALQHLVIENESHMHSGPATESHFKLAVVADDFVGKRPVARHQMIYGALSELMNNPIHALALHLYTAQEWQQQNGEIPQSPNCMGGSKGDH</sequence>
<evidence type="ECO:0000313" key="4">
    <source>
        <dbReference type="Proteomes" id="UP000198749"/>
    </source>
</evidence>
<reference evidence="4" key="1">
    <citation type="submission" date="2016-10" db="EMBL/GenBank/DDBJ databases">
        <authorList>
            <person name="Varghese N."/>
            <person name="Submissions S."/>
        </authorList>
    </citation>
    <scope>NUCLEOTIDE SEQUENCE [LARGE SCALE GENOMIC DNA]</scope>
    <source>
        <strain evidence="4">DSM 18887</strain>
    </source>
</reference>
<gene>
    <name evidence="3" type="ORF">SAMN03080615_01911</name>
</gene>
<dbReference type="GO" id="GO:0005829">
    <property type="term" value="C:cytosol"/>
    <property type="evidence" value="ECO:0007669"/>
    <property type="project" value="TreeGrafter"/>
</dbReference>
<evidence type="ECO:0000256" key="1">
    <source>
        <dbReference type="ARBA" id="ARBA00005578"/>
    </source>
</evidence>
<evidence type="ECO:0000256" key="2">
    <source>
        <dbReference type="RuleBase" id="RU003860"/>
    </source>
</evidence>
<keyword evidence="4" id="KW-1185">Reference proteome</keyword>
<accession>A0A1H9GV58</accession>
<dbReference type="InterPro" id="IPR036065">
    <property type="entry name" value="BolA-like_sf"/>
</dbReference>
<dbReference type="Gene3D" id="3.30.300.90">
    <property type="entry name" value="BolA-like"/>
    <property type="match status" value="1"/>
</dbReference>
<dbReference type="GO" id="GO:0006351">
    <property type="term" value="P:DNA-templated transcription"/>
    <property type="evidence" value="ECO:0007669"/>
    <property type="project" value="TreeGrafter"/>
</dbReference>
<organism evidence="3 4">
    <name type="scientific">Amphritea atlantica</name>
    <dbReference type="NCBI Taxonomy" id="355243"/>
    <lineage>
        <taxon>Bacteria</taxon>
        <taxon>Pseudomonadati</taxon>
        <taxon>Pseudomonadota</taxon>
        <taxon>Gammaproteobacteria</taxon>
        <taxon>Oceanospirillales</taxon>
        <taxon>Oceanospirillaceae</taxon>
        <taxon>Amphritea</taxon>
    </lineage>
</organism>
<dbReference type="STRING" id="355243.SAMN03080615_01911"/>
<dbReference type="Pfam" id="PF01722">
    <property type="entry name" value="BolA"/>
    <property type="match status" value="1"/>
</dbReference>
<proteinExistence type="inferred from homology"/>
<dbReference type="OrthoDB" id="9801469at2"/>
<comment type="similarity">
    <text evidence="1 2">Belongs to the BolA/IbaG family.</text>
</comment>
<protein>
    <submittedName>
        <fullName evidence="3">Transcriptional regulator, BolA protein family</fullName>
    </submittedName>
</protein>
<dbReference type="EMBL" id="FOGB01000004">
    <property type="protein sequence ID" value="SEQ53954.1"/>
    <property type="molecule type" value="Genomic_DNA"/>
</dbReference>
<dbReference type="SUPFAM" id="SSF82657">
    <property type="entry name" value="BolA-like"/>
    <property type="match status" value="1"/>
</dbReference>
<dbReference type="PIRSF" id="PIRSF003113">
    <property type="entry name" value="BolA"/>
    <property type="match status" value="1"/>
</dbReference>
<name>A0A1H9GV58_9GAMM</name>
<dbReference type="PANTHER" id="PTHR46229">
    <property type="entry name" value="BOLA TRANSCRIPTION REGULATOR"/>
    <property type="match status" value="1"/>
</dbReference>